<keyword evidence="6" id="KW-0460">Magnesium</keyword>
<protein>
    <recommendedName>
        <fullName evidence="6">Acetyl-coenzyme A synthetase</fullName>
        <shortName evidence="6">AcCoA synthetase</shortName>
        <shortName evidence="6">Acs</shortName>
        <ecNumber evidence="6">6.2.1.1</ecNumber>
    </recommendedName>
    <alternativeName>
        <fullName evidence="6">Acetate--CoA ligase</fullName>
    </alternativeName>
    <alternativeName>
        <fullName evidence="6">Acyl-activating enzyme</fullName>
    </alternativeName>
</protein>
<comment type="cofactor">
    <cofactor evidence="6">
        <name>Mg(2+)</name>
        <dbReference type="ChEBI" id="CHEBI:18420"/>
    </cofactor>
</comment>
<accession>A0ABS0JAE3</accession>
<feature type="region of interest" description="Disordered" evidence="7">
    <location>
        <begin position="1"/>
        <end position="34"/>
    </location>
</feature>
<keyword evidence="4 6" id="KW-0067">ATP-binding</keyword>
<feature type="binding site" evidence="6">
    <location>
        <position position="542"/>
    </location>
    <ligand>
        <name>ATP</name>
        <dbReference type="ChEBI" id="CHEBI:30616"/>
    </ligand>
</feature>
<feature type="modified residue" description="N6-acetyllysine" evidence="6">
    <location>
        <position position="625"/>
    </location>
</feature>
<dbReference type="EMBL" id="VRYY01000760">
    <property type="protein sequence ID" value="MBG3878881.1"/>
    <property type="molecule type" value="Genomic_DNA"/>
</dbReference>
<evidence type="ECO:0000259" key="9">
    <source>
        <dbReference type="Pfam" id="PF13193"/>
    </source>
</evidence>
<dbReference type="InterPro" id="IPR025110">
    <property type="entry name" value="AMP-bd_C"/>
</dbReference>
<dbReference type="PANTHER" id="PTHR24095:SF14">
    <property type="entry name" value="ACETYL-COENZYME A SYNTHETASE 1"/>
    <property type="match status" value="1"/>
</dbReference>
<feature type="binding site" evidence="6">
    <location>
        <position position="516"/>
    </location>
    <ligand>
        <name>ATP</name>
        <dbReference type="ChEBI" id="CHEBI:30616"/>
    </ligand>
</feature>
<dbReference type="NCBIfam" id="NF001208">
    <property type="entry name" value="PRK00174.1"/>
    <property type="match status" value="1"/>
</dbReference>
<dbReference type="InterPro" id="IPR032387">
    <property type="entry name" value="ACAS_N"/>
</dbReference>
<dbReference type="Gene3D" id="3.40.50.12780">
    <property type="entry name" value="N-terminal domain of ligase-like"/>
    <property type="match status" value="1"/>
</dbReference>
<evidence type="ECO:0000256" key="3">
    <source>
        <dbReference type="ARBA" id="ARBA00022741"/>
    </source>
</evidence>
<dbReference type="Gene3D" id="3.30.300.30">
    <property type="match status" value="1"/>
</dbReference>
<evidence type="ECO:0000256" key="5">
    <source>
        <dbReference type="ARBA" id="ARBA00022990"/>
    </source>
</evidence>
<evidence type="ECO:0000259" key="8">
    <source>
        <dbReference type="Pfam" id="PF00501"/>
    </source>
</evidence>
<feature type="binding site" evidence="6">
    <location>
        <begin position="403"/>
        <end position="405"/>
    </location>
    <ligand>
        <name>ATP</name>
        <dbReference type="ChEBI" id="CHEBI:30616"/>
    </ligand>
</feature>
<dbReference type="CDD" id="cd05966">
    <property type="entry name" value="ACS"/>
    <property type="match status" value="1"/>
</dbReference>
<organism evidence="11 12">
    <name type="scientific">Nitratidesulfovibrio oxamicus</name>
    <dbReference type="NCBI Taxonomy" id="32016"/>
    <lineage>
        <taxon>Bacteria</taxon>
        <taxon>Pseudomonadati</taxon>
        <taxon>Thermodesulfobacteriota</taxon>
        <taxon>Desulfovibrionia</taxon>
        <taxon>Desulfovibrionales</taxon>
        <taxon>Desulfovibrionaceae</taxon>
        <taxon>Nitratidesulfovibrio</taxon>
    </lineage>
</organism>
<dbReference type="Pfam" id="PF00501">
    <property type="entry name" value="AMP-binding"/>
    <property type="match status" value="1"/>
</dbReference>
<keyword evidence="12" id="KW-1185">Reference proteome</keyword>
<feature type="binding site" evidence="6">
    <location>
        <begin position="207"/>
        <end position="210"/>
    </location>
    <ligand>
        <name>CoA</name>
        <dbReference type="ChEBI" id="CHEBI:57287"/>
    </ligand>
</feature>
<keyword evidence="2 6" id="KW-0436">Ligase</keyword>
<evidence type="ECO:0000256" key="4">
    <source>
        <dbReference type="ARBA" id="ARBA00022840"/>
    </source>
</evidence>
<comment type="PTM">
    <text evidence="6">Acetylated. Deacetylation by the SIR2-homolog deacetylase activates the enzyme.</text>
</comment>
<comment type="catalytic activity">
    <reaction evidence="6">
        <text>acetate + ATP + CoA = acetyl-CoA + AMP + diphosphate</text>
        <dbReference type="Rhea" id="RHEA:23176"/>
        <dbReference type="ChEBI" id="CHEBI:30089"/>
        <dbReference type="ChEBI" id="CHEBI:30616"/>
        <dbReference type="ChEBI" id="CHEBI:33019"/>
        <dbReference type="ChEBI" id="CHEBI:57287"/>
        <dbReference type="ChEBI" id="CHEBI:57288"/>
        <dbReference type="ChEBI" id="CHEBI:456215"/>
        <dbReference type="EC" id="6.2.1.1"/>
    </reaction>
</comment>
<evidence type="ECO:0000259" key="10">
    <source>
        <dbReference type="Pfam" id="PF16177"/>
    </source>
</evidence>
<dbReference type="GO" id="GO:0003987">
    <property type="term" value="F:acetate-CoA ligase activity"/>
    <property type="evidence" value="ECO:0007669"/>
    <property type="project" value="UniProtKB-EC"/>
</dbReference>
<reference evidence="11 12" key="1">
    <citation type="submission" date="2019-08" db="EMBL/GenBank/DDBJ databases">
        <authorList>
            <person name="Luo N."/>
        </authorList>
    </citation>
    <scope>NUCLEOTIDE SEQUENCE [LARGE SCALE GENOMIC DNA]</scope>
    <source>
        <strain evidence="11 12">NCIMB 9442</strain>
    </source>
</reference>
<name>A0ABS0JAE3_9BACT</name>
<dbReference type="HAMAP" id="MF_01123">
    <property type="entry name" value="Ac_CoA_synth"/>
    <property type="match status" value="1"/>
</dbReference>
<sequence length="667" mass="74031">MSQNKSDKIESMMDEKRLFAPPAAPSGERRRPHVNGMDEYLAHRERADKDPEGFWGDRARQLLDWFTPWDKVMDADMNEPRIEWFKGATLNVAYNCLDRHLVNGRRNKAAIIWQGEPEDDVRVLTYQMLYDEVCRFASVLQGLGVQKGERVALYMPMIPELAVAMLACARIGAVHSIVFAGFSAVSLQNRIQDCEARVVVTADAVLRAGRSIPLKVNVDEALKDCPSVERVVVVDRAHSNCAMREGRDMWWHEAMADRTLDSTCPCARMDSEDMLFILYTSGSTGKPKGVVHTTGGYLAYAAHTTQWVFDLHDDDVYWCTADIGWITGHSYIVYGPLALGGTTLMFEGVPSWPGPDRFWHIVEKFRVNIFYTAPTVIRALMREGAHWTQKHDLSSLRVLGSVGEPINPEAWMWYHEHIGHSRLPIVDTWWQTETGGIMISALPYATTLKPGSATMPLPGIDAAVVKADGTPCGPNEGGHLVVRKPWPGMLRGVFGSPERYKSTYFERFPGMYESGDGARTDEDGYTWVMGRLDDVINVSGHRMGTAEVESALVSHPAVAEAAVVGMPHAIKGEAIYAYVTLSAGTEETEELRAALRTWVRKEIGPIATPEVIQFAEGLPKTRSGKIMRRILRKIASGAGSDFGDTSTLADPGVVQDLIEGRVQLTGH</sequence>
<comment type="function">
    <text evidence="6">Catalyzes the conversion of acetate into acetyl-CoA (AcCoA), an essential intermediate at the junction of anabolic and catabolic pathways. AcsA undergoes a two-step reaction. In the first half reaction, AcsA combines acetate with ATP to form acetyl-adenylate (AcAMP) intermediate. In the second half reaction, it can then transfer the acetyl group from AcAMP to the sulfhydryl group of CoA, forming the product AcCoA.</text>
</comment>
<dbReference type="Pfam" id="PF13193">
    <property type="entry name" value="AMP-binding_C"/>
    <property type="match status" value="1"/>
</dbReference>
<dbReference type="InterPro" id="IPR042099">
    <property type="entry name" value="ANL_N_sf"/>
</dbReference>
<dbReference type="Pfam" id="PF16177">
    <property type="entry name" value="ACAS_N"/>
    <property type="match status" value="1"/>
</dbReference>
<feature type="binding site" evidence="6">
    <location>
        <position position="539"/>
    </location>
    <ligand>
        <name>CoA</name>
        <dbReference type="ChEBI" id="CHEBI:57287"/>
    </ligand>
</feature>
<feature type="binding site" evidence="6">
    <location>
        <position position="531"/>
    </location>
    <ligand>
        <name>ATP</name>
        <dbReference type="ChEBI" id="CHEBI:30616"/>
    </ligand>
</feature>
<gene>
    <name evidence="11" type="primary">acs</name>
    <name evidence="6" type="synonym">acsA</name>
    <name evidence="11" type="ORF">FVW20_18230</name>
</gene>
<feature type="domain" description="Acetyl-coenzyme A synthetase N-terminal" evidence="10">
    <location>
        <begin position="40"/>
        <end position="96"/>
    </location>
</feature>
<dbReference type="NCBIfam" id="TIGR02188">
    <property type="entry name" value="Ac_CoA_lig_AcsA"/>
    <property type="match status" value="1"/>
</dbReference>
<evidence type="ECO:0000256" key="7">
    <source>
        <dbReference type="SAM" id="MobiDB-lite"/>
    </source>
</evidence>
<dbReference type="InterPro" id="IPR020845">
    <property type="entry name" value="AMP-binding_CS"/>
</dbReference>
<dbReference type="PROSITE" id="PS00455">
    <property type="entry name" value="AMP_BINDING"/>
    <property type="match status" value="1"/>
</dbReference>
<evidence type="ECO:0000313" key="11">
    <source>
        <dbReference type="EMBL" id="MBG3878881.1"/>
    </source>
</evidence>
<keyword evidence="6" id="KW-0479">Metal-binding</keyword>
<feature type="binding site" evidence="6">
    <location>
        <position position="555"/>
    </location>
    <ligand>
        <name>Mg(2+)</name>
        <dbReference type="ChEBI" id="CHEBI:18420"/>
    </ligand>
</feature>
<dbReference type="Proteomes" id="UP001194469">
    <property type="component" value="Unassembled WGS sequence"/>
</dbReference>
<feature type="domain" description="AMP-binding enzyme C-terminal" evidence="9">
    <location>
        <begin position="547"/>
        <end position="625"/>
    </location>
</feature>
<dbReference type="InterPro" id="IPR000873">
    <property type="entry name" value="AMP-dep_synth/lig_dom"/>
</dbReference>
<evidence type="ECO:0000256" key="6">
    <source>
        <dbReference type="HAMAP-Rule" id="MF_01123"/>
    </source>
</evidence>
<feature type="binding site" evidence="6">
    <location>
        <position position="558"/>
    </location>
    <ligand>
        <name>Mg(2+)</name>
        <dbReference type="ChEBI" id="CHEBI:18420"/>
    </ligand>
</feature>
<feature type="binding site" evidence="6">
    <location>
        <begin position="427"/>
        <end position="432"/>
    </location>
    <ligand>
        <name>ATP</name>
        <dbReference type="ChEBI" id="CHEBI:30616"/>
    </ligand>
</feature>
<evidence type="ECO:0000313" key="12">
    <source>
        <dbReference type="Proteomes" id="UP001194469"/>
    </source>
</evidence>
<keyword evidence="3 6" id="KW-0547">Nucleotide-binding</keyword>
<feature type="binding site" evidence="6">
    <location>
        <position position="327"/>
    </location>
    <ligand>
        <name>CoA</name>
        <dbReference type="ChEBI" id="CHEBI:57287"/>
    </ligand>
</feature>
<comment type="caution">
    <text evidence="6">Lacks conserved residue(s) required for the propagation of feature annotation.</text>
</comment>
<evidence type="ECO:0000256" key="1">
    <source>
        <dbReference type="ARBA" id="ARBA00006432"/>
    </source>
</evidence>
<feature type="compositionally biased region" description="Basic and acidic residues" evidence="7">
    <location>
        <begin position="1"/>
        <end position="18"/>
    </location>
</feature>
<dbReference type="PANTHER" id="PTHR24095">
    <property type="entry name" value="ACETYL-COENZYME A SYNTHETASE"/>
    <property type="match status" value="1"/>
</dbReference>
<feature type="binding site" evidence="6">
    <location>
        <position position="553"/>
    </location>
    <ligand>
        <name>Mg(2+)</name>
        <dbReference type="ChEBI" id="CHEBI:18420"/>
    </ligand>
</feature>
<keyword evidence="5 6" id="KW-0007">Acetylation</keyword>
<comment type="caution">
    <text evidence="11">The sequence shown here is derived from an EMBL/GenBank/DDBJ whole genome shotgun (WGS) entry which is preliminary data.</text>
</comment>
<dbReference type="InterPro" id="IPR045851">
    <property type="entry name" value="AMP-bd_C_sf"/>
</dbReference>
<dbReference type="RefSeq" id="WP_196610695.1">
    <property type="nucleotide sequence ID" value="NZ_VRYY01000760.1"/>
</dbReference>
<dbReference type="InterPro" id="IPR011904">
    <property type="entry name" value="Ac_CoA_lig"/>
</dbReference>
<evidence type="ECO:0000256" key="2">
    <source>
        <dbReference type="ARBA" id="ARBA00022598"/>
    </source>
</evidence>
<dbReference type="SUPFAM" id="SSF56801">
    <property type="entry name" value="Acetyl-CoA synthetase-like"/>
    <property type="match status" value="1"/>
</dbReference>
<dbReference type="EC" id="6.2.1.1" evidence="6"/>
<proteinExistence type="inferred from homology"/>
<comment type="similarity">
    <text evidence="1 6">Belongs to the ATP-dependent AMP-binding enzyme family.</text>
</comment>
<feature type="binding site" evidence="6">
    <location>
        <position position="600"/>
    </location>
    <ligand>
        <name>CoA</name>
        <dbReference type="ChEBI" id="CHEBI:57287"/>
    </ligand>
</feature>
<feature type="domain" description="AMP-dependent synthetase/ligase" evidence="8">
    <location>
        <begin position="102"/>
        <end position="492"/>
    </location>
</feature>